<reference evidence="5" key="3">
    <citation type="submission" date="2024-02" db="UniProtKB">
        <authorList>
            <consortium name="WormBaseParasite"/>
        </authorList>
    </citation>
    <scope>IDENTIFICATION</scope>
    <source>
        <strain evidence="5">pt0022</strain>
    </source>
</reference>
<name>A0AAF5PKZ0_WUCBA</name>
<evidence type="ECO:0000313" key="4">
    <source>
        <dbReference type="Proteomes" id="UP000093561"/>
    </source>
</evidence>
<dbReference type="GO" id="GO:0005886">
    <property type="term" value="C:plasma membrane"/>
    <property type="evidence" value="ECO:0007669"/>
    <property type="project" value="TreeGrafter"/>
</dbReference>
<reference evidence="4" key="1">
    <citation type="submission" date="2015-03" db="EMBL/GenBank/DDBJ databases">
        <title>Wuchereria bancrofti Genome Sequencing Papua New Guinea Strain.</title>
        <authorList>
            <person name="Small S.T."/>
            <person name="Serre D."/>
            <person name="Zimmerman P.A."/>
        </authorList>
    </citation>
    <scope>NUCLEOTIDE SEQUENCE [LARGE SCALE GENOMIC DNA]</scope>
    <source>
        <strain evidence="4">pt0022</strain>
    </source>
</reference>
<dbReference type="CDD" id="cd19857">
    <property type="entry name" value="DSRM_STAU_rpt1"/>
    <property type="match status" value="1"/>
</dbReference>
<evidence type="ECO:0000256" key="2">
    <source>
        <dbReference type="PROSITE-ProRule" id="PRU00266"/>
    </source>
</evidence>
<keyword evidence="1 2" id="KW-0694">RNA-binding</keyword>
<dbReference type="GO" id="GO:0010494">
    <property type="term" value="C:cytoplasmic stress granule"/>
    <property type="evidence" value="ECO:0007669"/>
    <property type="project" value="TreeGrafter"/>
</dbReference>
<dbReference type="GO" id="GO:0098964">
    <property type="term" value="P:anterograde dendritic transport of messenger ribonucleoprotein complex"/>
    <property type="evidence" value="ECO:0007669"/>
    <property type="project" value="TreeGrafter"/>
</dbReference>
<evidence type="ECO:0000256" key="1">
    <source>
        <dbReference type="ARBA" id="ARBA00022884"/>
    </source>
</evidence>
<dbReference type="InterPro" id="IPR014720">
    <property type="entry name" value="dsRBD_dom"/>
</dbReference>
<dbReference type="GO" id="GO:0003729">
    <property type="term" value="F:mRNA binding"/>
    <property type="evidence" value="ECO:0007669"/>
    <property type="project" value="TreeGrafter"/>
</dbReference>
<evidence type="ECO:0000313" key="5">
    <source>
        <dbReference type="WBParaSite" id="mrna-Wban_02055"/>
    </source>
</evidence>
<accession>A0AAF5PKZ0</accession>
<dbReference type="SUPFAM" id="SSF54768">
    <property type="entry name" value="dsRNA-binding domain-like"/>
    <property type="match status" value="3"/>
</dbReference>
<dbReference type="PANTHER" id="PTHR46054">
    <property type="entry name" value="MATERNAL EFFECT PROTEIN STAUFEN"/>
    <property type="match status" value="1"/>
</dbReference>
<dbReference type="PANTHER" id="PTHR46054:SF3">
    <property type="entry name" value="MATERNAL EFFECT PROTEIN STAUFEN"/>
    <property type="match status" value="1"/>
</dbReference>
<feature type="domain" description="DRBM" evidence="3">
    <location>
        <begin position="275"/>
        <end position="297"/>
    </location>
</feature>
<feature type="domain" description="DRBM" evidence="3">
    <location>
        <begin position="53"/>
        <end position="121"/>
    </location>
</feature>
<dbReference type="GO" id="GO:0035418">
    <property type="term" value="P:protein localization to synapse"/>
    <property type="evidence" value="ECO:0007669"/>
    <property type="project" value="TreeGrafter"/>
</dbReference>
<dbReference type="InterPro" id="IPR051740">
    <property type="entry name" value="DRBM-containing_protein"/>
</dbReference>
<organism evidence="4 5">
    <name type="scientific">Wuchereria bancrofti</name>
    <dbReference type="NCBI Taxonomy" id="6293"/>
    <lineage>
        <taxon>Eukaryota</taxon>
        <taxon>Metazoa</taxon>
        <taxon>Ecdysozoa</taxon>
        <taxon>Nematoda</taxon>
        <taxon>Chromadorea</taxon>
        <taxon>Rhabditida</taxon>
        <taxon>Spirurina</taxon>
        <taxon>Spiruromorpha</taxon>
        <taxon>Filarioidea</taxon>
        <taxon>Onchocercidae</taxon>
        <taxon>Wuchereria</taxon>
    </lineage>
</organism>
<dbReference type="Proteomes" id="UP000093561">
    <property type="component" value="Unassembled WGS sequence"/>
</dbReference>
<dbReference type="WBParaSite" id="mrna-Wban_02055">
    <property type="protein sequence ID" value="mrna-Wban_02055"/>
    <property type="gene ID" value="Wban_02055"/>
</dbReference>
<dbReference type="CDD" id="cd19861">
    <property type="entry name" value="DSRM_STAU_rpt5"/>
    <property type="match status" value="1"/>
</dbReference>
<evidence type="ECO:0000259" key="3">
    <source>
        <dbReference type="PROSITE" id="PS50137"/>
    </source>
</evidence>
<dbReference type="SMART" id="SM00358">
    <property type="entry name" value="DSRM"/>
    <property type="match status" value="3"/>
</dbReference>
<dbReference type="CDD" id="cd19860">
    <property type="entry name" value="DSRM_STAU_rpt4"/>
    <property type="match status" value="1"/>
</dbReference>
<sequence>MKGAGAQRVINDTANDDSVVHREKWWGQQFTEEMSPTKYVYNYSQIDANHQRTPMCRIAELARYNKVRYEYKLMDESGPAHKKQFAVSLVLTPDQVFYGKGTSIKKAQQSAAETALNGTILPKPPDKVPSKKVKSENCISFRFSKPNRYVAGRLGVEIKFIDEPVPICPTPSHPITRLPVQPLIRAPFIPVINDQFLVLPPPRVVFGQPCVPTTLQPLPVMIRPPVTMIPPRFSFFHHYRPHSQLQMDEFLFFRICETKIIVRLILSKDFPEFVGKGITNKRAKNSAANEALSYLGLGPYFDALEAQSKNKTMNGSKKAIELATAGFESIRKDNLKSVITTVRNGKPKSISQIYECALHMRMNVEFLKDRLMTDTTYYAVNCKLISAERVIFADGEGSSKKIAKQNACSWMLTKLQSFDLLIFKHWLITFCRIFSNFYRCYNVEIAKKKIGAPKELKRKTISKVFDISRLMQIMQPRKQNEPKFQLVAERGQSRYKEFVMEVICDVGLRCEGIGLNKKLAKRAAAEAVLARIRYVKPMPKPGKSLLKRKTEEYVQRSHISMFELEKDERLTRQMNEKEDEAGDIEKVSEVTLSVIASMRSQVMAFANVDRTLYAGEQKDVWGSTAPEIKSISDKENDDARRYAAPQPKRRVTFNNEQPPSSLITSLKSQIFVNKIRKRGCDSRKWLTETEKKEIAEMTQDFFKYCNIIHSLKIEKKTENDEFVLMSRHMEQLSLNEMSSSTAYSTARYHLEYGIGNQYFSLISIGIDKPVVCHGSGNTEEAAHEDAARNALLLLCKIWIVY</sequence>
<reference evidence="4" key="2">
    <citation type="journal article" date="2016" name="Mol. Ecol.">
        <title>Population genomics of the filarial nematode parasite Wuchereria bancrofti from mosquitoes.</title>
        <authorList>
            <person name="Small S.T."/>
            <person name="Reimer L.J."/>
            <person name="Tisch D.J."/>
            <person name="King C.L."/>
            <person name="Christensen B.M."/>
            <person name="Siba P.M."/>
            <person name="Kazura J.W."/>
            <person name="Serre D."/>
            <person name="Zimmerman P.A."/>
        </authorList>
    </citation>
    <scope>NUCLEOTIDE SEQUENCE</scope>
    <source>
        <strain evidence="4">pt0022</strain>
    </source>
</reference>
<dbReference type="GO" id="GO:0007281">
    <property type="term" value="P:germ cell development"/>
    <property type="evidence" value="ECO:0007669"/>
    <property type="project" value="TreeGrafter"/>
</dbReference>
<protein>
    <recommendedName>
        <fullName evidence="3">DRBM domain-containing protein</fullName>
    </recommendedName>
</protein>
<dbReference type="GO" id="GO:0008298">
    <property type="term" value="P:intracellular mRNA localization"/>
    <property type="evidence" value="ECO:0007669"/>
    <property type="project" value="TreeGrafter"/>
</dbReference>
<dbReference type="AlphaFoldDB" id="A0AAF5PKZ0"/>
<dbReference type="GO" id="GO:0043025">
    <property type="term" value="C:neuronal cell body"/>
    <property type="evidence" value="ECO:0007669"/>
    <property type="project" value="TreeGrafter"/>
</dbReference>
<dbReference type="GO" id="GO:0032839">
    <property type="term" value="C:dendrite cytoplasm"/>
    <property type="evidence" value="ECO:0007669"/>
    <property type="project" value="GOC"/>
</dbReference>
<proteinExistence type="predicted"/>
<dbReference type="PROSITE" id="PS50137">
    <property type="entry name" value="DS_RBD"/>
    <property type="match status" value="4"/>
</dbReference>
<dbReference type="GO" id="GO:0003725">
    <property type="term" value="F:double-stranded RNA binding"/>
    <property type="evidence" value="ECO:0007669"/>
    <property type="project" value="TreeGrafter"/>
</dbReference>
<feature type="domain" description="DRBM" evidence="3">
    <location>
        <begin position="465"/>
        <end position="534"/>
    </location>
</feature>
<feature type="domain" description="DRBM" evidence="3">
    <location>
        <begin position="392"/>
        <end position="417"/>
    </location>
</feature>
<dbReference type="FunFam" id="3.30.160.20:FF:000007">
    <property type="entry name" value="Double-stranded RNA-binding protein Staufen homolog 1"/>
    <property type="match status" value="1"/>
</dbReference>
<dbReference type="Gene3D" id="3.30.160.20">
    <property type="match status" value="4"/>
</dbReference>
<dbReference type="Pfam" id="PF00035">
    <property type="entry name" value="dsrm"/>
    <property type="match status" value="2"/>
</dbReference>